<dbReference type="EC" id="3.1.3.48" evidence="2"/>
<evidence type="ECO:0000259" key="6">
    <source>
        <dbReference type="PROSITE" id="PS50054"/>
    </source>
</evidence>
<dbReference type="GO" id="GO:0005737">
    <property type="term" value="C:cytoplasm"/>
    <property type="evidence" value="ECO:0007669"/>
    <property type="project" value="TreeGrafter"/>
</dbReference>
<evidence type="ECO:0000259" key="7">
    <source>
        <dbReference type="PROSITE" id="PS50056"/>
    </source>
</evidence>
<dbReference type="CDD" id="cd14498">
    <property type="entry name" value="DSP"/>
    <property type="match status" value="1"/>
</dbReference>
<accession>A0A2J6PWX9</accession>
<dbReference type="PANTHER" id="PTHR10159:SF519">
    <property type="entry name" value="DUAL SPECIFICITY PROTEIN PHOSPHATASE MPK3"/>
    <property type="match status" value="1"/>
</dbReference>
<reference evidence="8 9" key="1">
    <citation type="submission" date="2016-05" db="EMBL/GenBank/DDBJ databases">
        <title>A degradative enzymes factory behind the ericoid mycorrhizal symbiosis.</title>
        <authorList>
            <consortium name="DOE Joint Genome Institute"/>
            <person name="Martino E."/>
            <person name="Morin E."/>
            <person name="Grelet G."/>
            <person name="Kuo A."/>
            <person name="Kohler A."/>
            <person name="Daghino S."/>
            <person name="Barry K."/>
            <person name="Choi C."/>
            <person name="Cichocki N."/>
            <person name="Clum A."/>
            <person name="Copeland A."/>
            <person name="Hainaut M."/>
            <person name="Haridas S."/>
            <person name="Labutti K."/>
            <person name="Lindquist E."/>
            <person name="Lipzen A."/>
            <person name="Khouja H.-R."/>
            <person name="Murat C."/>
            <person name="Ohm R."/>
            <person name="Olson A."/>
            <person name="Spatafora J."/>
            <person name="Veneault-Fourrey C."/>
            <person name="Henrissat B."/>
            <person name="Grigoriev I."/>
            <person name="Martin F."/>
            <person name="Perotto S."/>
        </authorList>
    </citation>
    <scope>NUCLEOTIDE SEQUENCE [LARGE SCALE GENOMIC DNA]</scope>
    <source>
        <strain evidence="8 9">UAMH 7357</strain>
    </source>
</reference>
<sequence>MCTIPHPPDDSRIYLHVPIDDIDDITPHIASIITFIENTRSSNGKVLVHCALGINRSVAAVVAYMCHVKGMRWGQALRLIREKKGDVKPSALFLVQIDRWFKNQRGDGENVGREQEEEEDPLVGFHRRLKARKMGLKGDEGNFKDGE</sequence>
<organism evidence="8 9">
    <name type="scientific">Hyaloscypha hepaticicola</name>
    <dbReference type="NCBI Taxonomy" id="2082293"/>
    <lineage>
        <taxon>Eukaryota</taxon>
        <taxon>Fungi</taxon>
        <taxon>Dikarya</taxon>
        <taxon>Ascomycota</taxon>
        <taxon>Pezizomycotina</taxon>
        <taxon>Leotiomycetes</taxon>
        <taxon>Helotiales</taxon>
        <taxon>Hyaloscyphaceae</taxon>
        <taxon>Hyaloscypha</taxon>
    </lineage>
</organism>
<dbReference type="STRING" id="1745343.A0A2J6PWX9"/>
<dbReference type="PANTHER" id="PTHR10159">
    <property type="entry name" value="DUAL SPECIFICITY PROTEIN PHOSPHATASE"/>
    <property type="match status" value="1"/>
</dbReference>
<evidence type="ECO:0000256" key="2">
    <source>
        <dbReference type="ARBA" id="ARBA00013064"/>
    </source>
</evidence>
<dbReference type="PROSITE" id="PS50054">
    <property type="entry name" value="TYR_PHOSPHATASE_DUAL"/>
    <property type="match status" value="1"/>
</dbReference>
<evidence type="ECO:0000256" key="4">
    <source>
        <dbReference type="ARBA" id="ARBA00022912"/>
    </source>
</evidence>
<evidence type="ECO:0000313" key="8">
    <source>
        <dbReference type="EMBL" id="PMD18518.1"/>
    </source>
</evidence>
<evidence type="ECO:0000256" key="3">
    <source>
        <dbReference type="ARBA" id="ARBA00022801"/>
    </source>
</evidence>
<dbReference type="GO" id="GO:0033550">
    <property type="term" value="F:MAP kinase tyrosine phosphatase activity"/>
    <property type="evidence" value="ECO:0007669"/>
    <property type="project" value="TreeGrafter"/>
</dbReference>
<feature type="domain" description="Tyrosine-protein phosphatase" evidence="6">
    <location>
        <begin position="1"/>
        <end position="106"/>
    </location>
</feature>
<keyword evidence="4" id="KW-0904">Protein phosphatase</keyword>
<feature type="region of interest" description="Disordered" evidence="5">
    <location>
        <begin position="105"/>
        <end position="124"/>
    </location>
</feature>
<dbReference type="Pfam" id="PF00782">
    <property type="entry name" value="DSPc"/>
    <property type="match status" value="1"/>
</dbReference>
<dbReference type="Gene3D" id="3.90.190.10">
    <property type="entry name" value="Protein tyrosine phosphatase superfamily"/>
    <property type="match status" value="1"/>
</dbReference>
<dbReference type="InterPro" id="IPR020422">
    <property type="entry name" value="TYR_PHOSPHATASE_DUAL_dom"/>
</dbReference>
<feature type="compositionally biased region" description="Basic and acidic residues" evidence="5">
    <location>
        <begin position="105"/>
        <end position="114"/>
    </location>
</feature>
<proteinExistence type="inferred from homology"/>
<evidence type="ECO:0000256" key="5">
    <source>
        <dbReference type="SAM" id="MobiDB-lite"/>
    </source>
</evidence>
<evidence type="ECO:0000256" key="1">
    <source>
        <dbReference type="ARBA" id="ARBA00008601"/>
    </source>
</evidence>
<dbReference type="SMART" id="SM00195">
    <property type="entry name" value="DSPc"/>
    <property type="match status" value="1"/>
</dbReference>
<dbReference type="InterPro" id="IPR000387">
    <property type="entry name" value="Tyr_Pase_dom"/>
</dbReference>
<dbReference type="SUPFAM" id="SSF52799">
    <property type="entry name" value="(Phosphotyrosine protein) phosphatases II"/>
    <property type="match status" value="1"/>
</dbReference>
<dbReference type="PROSITE" id="PS50056">
    <property type="entry name" value="TYR_PHOSPHATASE_2"/>
    <property type="match status" value="1"/>
</dbReference>
<dbReference type="Proteomes" id="UP000235672">
    <property type="component" value="Unassembled WGS sequence"/>
</dbReference>
<keyword evidence="9" id="KW-1185">Reference proteome</keyword>
<dbReference type="GO" id="GO:0017017">
    <property type="term" value="F:MAP kinase tyrosine/serine/threonine phosphatase activity"/>
    <property type="evidence" value="ECO:0007669"/>
    <property type="project" value="TreeGrafter"/>
</dbReference>
<dbReference type="OrthoDB" id="10252009at2759"/>
<protein>
    <recommendedName>
        <fullName evidence="2">protein-tyrosine-phosphatase</fullName>
        <ecNumber evidence="2">3.1.3.48</ecNumber>
    </recommendedName>
</protein>
<gene>
    <name evidence="8" type="ORF">NA56DRAFT_577091</name>
</gene>
<dbReference type="GO" id="GO:0043409">
    <property type="term" value="P:negative regulation of MAPK cascade"/>
    <property type="evidence" value="ECO:0007669"/>
    <property type="project" value="TreeGrafter"/>
</dbReference>
<dbReference type="InterPro" id="IPR000340">
    <property type="entry name" value="Dual-sp_phosphatase_cat-dom"/>
</dbReference>
<name>A0A2J6PWX9_9HELO</name>
<dbReference type="GO" id="GO:0008330">
    <property type="term" value="F:protein tyrosine/threonine phosphatase activity"/>
    <property type="evidence" value="ECO:0007669"/>
    <property type="project" value="TreeGrafter"/>
</dbReference>
<comment type="similarity">
    <text evidence="1">Belongs to the protein-tyrosine phosphatase family. Non-receptor class dual specificity subfamily.</text>
</comment>
<evidence type="ECO:0000313" key="9">
    <source>
        <dbReference type="Proteomes" id="UP000235672"/>
    </source>
</evidence>
<feature type="domain" description="Tyrosine specific protein phosphatases" evidence="7">
    <location>
        <begin position="30"/>
        <end position="84"/>
    </location>
</feature>
<dbReference type="EMBL" id="KZ613494">
    <property type="protein sequence ID" value="PMD18518.1"/>
    <property type="molecule type" value="Genomic_DNA"/>
</dbReference>
<keyword evidence="3" id="KW-0378">Hydrolase</keyword>
<dbReference type="InterPro" id="IPR029021">
    <property type="entry name" value="Prot-tyrosine_phosphatase-like"/>
</dbReference>
<dbReference type="AlphaFoldDB" id="A0A2J6PWX9"/>